<dbReference type="Proteomes" id="UP000182987">
    <property type="component" value="Chromosome"/>
</dbReference>
<dbReference type="Pfam" id="PF12833">
    <property type="entry name" value="HTH_18"/>
    <property type="match status" value="1"/>
</dbReference>
<keyword evidence="2" id="KW-0238">DNA-binding</keyword>
<sequence length="235" mass="25199">MNFAQIPAPVLTRRVAHPTAERVRGLLRKALQQIDATDTPDRDACARYIVLALQIHTNAVPVSADVVPSGLAAWQIRVVHEMALANLDAALSIRELAAACRLSRGYFTRAFNATFGVSPHRWRHRHRLDHARTLLRATDGPIAEIAISCGFNDQAHFTRAFKIATNVTPHAFRTQCRSRFIGDAPCGSRFIGDPAAAGQPAAAPIAAEAAPTQSTALTQSTAPTQSAVPTGKLGS</sequence>
<dbReference type="PANTHER" id="PTHR46796">
    <property type="entry name" value="HTH-TYPE TRANSCRIPTIONAL ACTIVATOR RHAS-RELATED"/>
    <property type="match status" value="1"/>
</dbReference>
<dbReference type="InterPro" id="IPR009057">
    <property type="entry name" value="Homeodomain-like_sf"/>
</dbReference>
<reference evidence="7" key="1">
    <citation type="submission" date="2016-09" db="EMBL/GenBank/DDBJ databases">
        <authorList>
            <person name="Lysoe E."/>
        </authorList>
    </citation>
    <scope>NUCLEOTIDE SEQUENCE [LARGE SCALE GENOMIC DNA]</scope>
    <source>
        <strain evidence="7">LJ96T</strain>
    </source>
</reference>
<feature type="compositionally biased region" description="Low complexity" evidence="4">
    <location>
        <begin position="201"/>
        <end position="211"/>
    </location>
</feature>
<dbReference type="KEGG" id="lrz:BJI69_19040"/>
<evidence type="ECO:0000256" key="3">
    <source>
        <dbReference type="ARBA" id="ARBA00023163"/>
    </source>
</evidence>
<evidence type="ECO:0000313" key="6">
    <source>
        <dbReference type="EMBL" id="APG05791.1"/>
    </source>
</evidence>
<dbReference type="EMBL" id="CP017480">
    <property type="protein sequence ID" value="APG05791.1"/>
    <property type="molecule type" value="Genomic_DNA"/>
</dbReference>
<dbReference type="STRING" id="1440763.BJI69_19040"/>
<proteinExistence type="predicted"/>
<gene>
    <name evidence="6" type="ORF">BJI69_19040</name>
</gene>
<keyword evidence="1" id="KW-0805">Transcription regulation</keyword>
<name>A0A1L3EXK2_9GAMM</name>
<dbReference type="GO" id="GO:0003700">
    <property type="term" value="F:DNA-binding transcription factor activity"/>
    <property type="evidence" value="ECO:0007669"/>
    <property type="project" value="InterPro"/>
</dbReference>
<dbReference type="SMART" id="SM00342">
    <property type="entry name" value="HTH_ARAC"/>
    <property type="match status" value="1"/>
</dbReference>
<protein>
    <recommendedName>
        <fullName evidence="5">HTH araC/xylS-type domain-containing protein</fullName>
    </recommendedName>
</protein>
<accession>A0A1L3EXK2</accession>
<evidence type="ECO:0000256" key="2">
    <source>
        <dbReference type="ARBA" id="ARBA00023125"/>
    </source>
</evidence>
<feature type="domain" description="HTH araC/xylS-type" evidence="5">
    <location>
        <begin position="77"/>
        <end position="175"/>
    </location>
</feature>
<dbReference type="RefSeq" id="WP_052767163.1">
    <property type="nucleotide sequence ID" value="NZ_CP017480.1"/>
</dbReference>
<dbReference type="GO" id="GO:0043565">
    <property type="term" value="F:sequence-specific DNA binding"/>
    <property type="evidence" value="ECO:0007669"/>
    <property type="project" value="InterPro"/>
</dbReference>
<keyword evidence="7" id="KW-1185">Reference proteome</keyword>
<feature type="region of interest" description="Disordered" evidence="4">
    <location>
        <begin position="201"/>
        <end position="235"/>
    </location>
</feature>
<dbReference type="Gene3D" id="1.10.10.60">
    <property type="entry name" value="Homeodomain-like"/>
    <property type="match status" value="2"/>
</dbReference>
<feature type="compositionally biased region" description="Polar residues" evidence="4">
    <location>
        <begin position="212"/>
        <end position="228"/>
    </location>
</feature>
<dbReference type="PRINTS" id="PR00032">
    <property type="entry name" value="HTHARAC"/>
</dbReference>
<dbReference type="InterPro" id="IPR018060">
    <property type="entry name" value="HTH_AraC"/>
</dbReference>
<evidence type="ECO:0000256" key="4">
    <source>
        <dbReference type="SAM" id="MobiDB-lite"/>
    </source>
</evidence>
<keyword evidence="3" id="KW-0804">Transcription</keyword>
<dbReference type="PANTHER" id="PTHR46796:SF14">
    <property type="entry name" value="TRANSCRIPTIONAL REGULATORY PROTEIN"/>
    <property type="match status" value="1"/>
</dbReference>
<organism evidence="6 7">
    <name type="scientific">Luteibacter rhizovicinus DSM 16549</name>
    <dbReference type="NCBI Taxonomy" id="1440763"/>
    <lineage>
        <taxon>Bacteria</taxon>
        <taxon>Pseudomonadati</taxon>
        <taxon>Pseudomonadota</taxon>
        <taxon>Gammaproteobacteria</taxon>
        <taxon>Lysobacterales</taxon>
        <taxon>Rhodanobacteraceae</taxon>
        <taxon>Luteibacter</taxon>
    </lineage>
</organism>
<evidence type="ECO:0000256" key="1">
    <source>
        <dbReference type="ARBA" id="ARBA00023015"/>
    </source>
</evidence>
<evidence type="ECO:0000313" key="7">
    <source>
        <dbReference type="Proteomes" id="UP000182987"/>
    </source>
</evidence>
<dbReference type="OrthoDB" id="9809338at2"/>
<dbReference type="AlphaFoldDB" id="A0A1L3EXK2"/>
<dbReference type="SUPFAM" id="SSF46689">
    <property type="entry name" value="Homeodomain-like"/>
    <property type="match status" value="2"/>
</dbReference>
<dbReference type="InterPro" id="IPR050204">
    <property type="entry name" value="AraC_XylS_family_regulators"/>
</dbReference>
<evidence type="ECO:0000259" key="5">
    <source>
        <dbReference type="PROSITE" id="PS01124"/>
    </source>
</evidence>
<dbReference type="InterPro" id="IPR020449">
    <property type="entry name" value="Tscrpt_reg_AraC-type_HTH"/>
</dbReference>
<dbReference type="PROSITE" id="PS01124">
    <property type="entry name" value="HTH_ARAC_FAMILY_2"/>
    <property type="match status" value="1"/>
</dbReference>